<feature type="transmembrane region" description="Helical" evidence="1">
    <location>
        <begin position="36"/>
        <end position="54"/>
    </location>
</feature>
<name>A0A6N7L2R1_9ACTN</name>
<gene>
    <name evidence="2" type="ORF">F7Q99_39365</name>
</gene>
<evidence type="ECO:0000313" key="2">
    <source>
        <dbReference type="EMBL" id="MQS18090.1"/>
    </source>
</evidence>
<evidence type="ECO:0000256" key="1">
    <source>
        <dbReference type="SAM" id="Phobius"/>
    </source>
</evidence>
<proteinExistence type="predicted"/>
<dbReference type="AlphaFoldDB" id="A0A6N7L2R1"/>
<dbReference type="OrthoDB" id="4336801at2"/>
<feature type="transmembrane region" description="Helical" evidence="1">
    <location>
        <begin position="74"/>
        <end position="94"/>
    </location>
</feature>
<organism evidence="2 3">
    <name type="scientific">Streptomyces kaniharaensis</name>
    <dbReference type="NCBI Taxonomy" id="212423"/>
    <lineage>
        <taxon>Bacteria</taxon>
        <taxon>Bacillati</taxon>
        <taxon>Actinomycetota</taxon>
        <taxon>Actinomycetes</taxon>
        <taxon>Kitasatosporales</taxon>
        <taxon>Streptomycetaceae</taxon>
        <taxon>Streptomyces</taxon>
    </lineage>
</organism>
<keyword evidence="1" id="KW-0812">Transmembrane</keyword>
<feature type="transmembrane region" description="Helical" evidence="1">
    <location>
        <begin position="6"/>
        <end position="24"/>
    </location>
</feature>
<keyword evidence="3" id="KW-1185">Reference proteome</keyword>
<accession>A0A6N7L2R1</accession>
<comment type="caution">
    <text evidence="2">The sequence shown here is derived from an EMBL/GenBank/DDBJ whole genome shotgun (WGS) entry which is preliminary data.</text>
</comment>
<protein>
    <submittedName>
        <fullName evidence="2">Uncharacterized protein</fullName>
    </submittedName>
</protein>
<dbReference type="RefSeq" id="WP_153472194.1">
    <property type="nucleotide sequence ID" value="NZ_WBOF01000014.1"/>
</dbReference>
<sequence>MFGAIGSGGMILLIVVALVVHKRGGGKLQPVKSHHVIYWGAALGLLAAGAGQALSQIGTVSTTISQSLNAQSGTVGPIGAGAVALILILIGFGTKPSMGKDLIVGVALPGALSTAGGLLAIPVTILASLLHGFGA</sequence>
<dbReference type="EMBL" id="WBOF01000014">
    <property type="protein sequence ID" value="MQS18090.1"/>
    <property type="molecule type" value="Genomic_DNA"/>
</dbReference>
<keyword evidence="1" id="KW-0472">Membrane</keyword>
<feature type="transmembrane region" description="Helical" evidence="1">
    <location>
        <begin position="106"/>
        <end position="130"/>
    </location>
</feature>
<keyword evidence="1" id="KW-1133">Transmembrane helix</keyword>
<evidence type="ECO:0000313" key="3">
    <source>
        <dbReference type="Proteomes" id="UP000450000"/>
    </source>
</evidence>
<dbReference type="Proteomes" id="UP000450000">
    <property type="component" value="Unassembled WGS sequence"/>
</dbReference>
<reference evidence="2 3" key="1">
    <citation type="submission" date="2019-09" db="EMBL/GenBank/DDBJ databases">
        <title>Genome Sequences of Streptomyces kaniharaensis ATCC 21070.</title>
        <authorList>
            <person name="Zhu W."/>
            <person name="De Crecy-Lagard V."/>
            <person name="Richards N.G."/>
        </authorList>
    </citation>
    <scope>NUCLEOTIDE SEQUENCE [LARGE SCALE GENOMIC DNA]</scope>
    <source>
        <strain evidence="2 3">SF-557</strain>
    </source>
</reference>